<dbReference type="PRINTS" id="PR01011">
    <property type="entry name" value="GLUTPROXDASE"/>
</dbReference>
<evidence type="ECO:0000256" key="2">
    <source>
        <dbReference type="ARBA" id="ARBA00006926"/>
    </source>
</evidence>
<protein>
    <recommendedName>
        <fullName evidence="7">Glutathione peroxidase</fullName>
    </recommendedName>
</protein>
<keyword evidence="3" id="KW-0964">Secreted</keyword>
<dbReference type="GO" id="GO:0006979">
    <property type="term" value="P:response to oxidative stress"/>
    <property type="evidence" value="ECO:0007669"/>
    <property type="project" value="InterPro"/>
</dbReference>
<evidence type="ECO:0000256" key="3">
    <source>
        <dbReference type="ARBA" id="ARBA00022525"/>
    </source>
</evidence>
<keyword evidence="6 7" id="KW-0560">Oxidoreductase</keyword>
<dbReference type="Proteomes" id="UP000001396">
    <property type="component" value="Unassembled WGS sequence"/>
</dbReference>
<evidence type="ECO:0000256" key="5">
    <source>
        <dbReference type="ARBA" id="ARBA00022729"/>
    </source>
</evidence>
<dbReference type="STRING" id="670386.D3BR01"/>
<dbReference type="RefSeq" id="XP_020428320.1">
    <property type="nucleotide sequence ID" value="XM_020581180.1"/>
</dbReference>
<sequence length="149" mass="16907">MTYMSFTGCNELVEKYGTEEFAILGFPCSQFMNQAPGSDQEFLLTLKYVRPGDNFVPNFLLFTKSNVNGDPSQISPVFQWLRSGCGATSQTIIDTSLISWTPVLTNDITWNFEKFLVSKTGQLVRRYSPETFPQLLAEDIHELIESDWA</sequence>
<dbReference type="Gene3D" id="3.40.30.10">
    <property type="entry name" value="Glutaredoxin"/>
    <property type="match status" value="1"/>
</dbReference>
<keyword evidence="5" id="KW-0732">Signal</keyword>
<proteinExistence type="inferred from homology"/>
<organism evidence="8 9">
    <name type="scientific">Heterostelium pallidum (strain ATCC 26659 / Pp 5 / PN500)</name>
    <name type="common">Cellular slime mold</name>
    <name type="synonym">Polysphondylium pallidum</name>
    <dbReference type="NCBI Taxonomy" id="670386"/>
    <lineage>
        <taxon>Eukaryota</taxon>
        <taxon>Amoebozoa</taxon>
        <taxon>Evosea</taxon>
        <taxon>Eumycetozoa</taxon>
        <taxon>Dictyostelia</taxon>
        <taxon>Acytosteliales</taxon>
        <taxon>Acytosteliaceae</taxon>
        <taxon>Heterostelium</taxon>
    </lineage>
</organism>
<evidence type="ECO:0000256" key="1">
    <source>
        <dbReference type="ARBA" id="ARBA00004613"/>
    </source>
</evidence>
<evidence type="ECO:0000313" key="9">
    <source>
        <dbReference type="Proteomes" id="UP000001396"/>
    </source>
</evidence>
<dbReference type="Pfam" id="PF00255">
    <property type="entry name" value="GSHPx"/>
    <property type="match status" value="1"/>
</dbReference>
<dbReference type="PANTHER" id="PTHR11592:SF88">
    <property type="entry name" value="GLUTATHIONE PEROXIDASE-RELATED"/>
    <property type="match status" value="1"/>
</dbReference>
<evidence type="ECO:0000313" key="8">
    <source>
        <dbReference type="EMBL" id="EFA76187.1"/>
    </source>
</evidence>
<dbReference type="PANTHER" id="PTHR11592">
    <property type="entry name" value="GLUTATHIONE PEROXIDASE"/>
    <property type="match status" value="1"/>
</dbReference>
<keyword evidence="9" id="KW-1185">Reference proteome</keyword>
<dbReference type="AlphaFoldDB" id="D3BR01"/>
<accession>D3BR01</accession>
<keyword evidence="4 7" id="KW-0575">Peroxidase</keyword>
<comment type="similarity">
    <text evidence="2 7">Belongs to the glutathione peroxidase family.</text>
</comment>
<name>D3BR01_HETP5</name>
<reference evidence="8 9" key="1">
    <citation type="journal article" date="2011" name="Genome Res.">
        <title>Phylogeny-wide analysis of social amoeba genomes highlights ancient origins for complex intercellular communication.</title>
        <authorList>
            <person name="Heidel A.J."/>
            <person name="Lawal H.M."/>
            <person name="Felder M."/>
            <person name="Schilde C."/>
            <person name="Helps N.R."/>
            <person name="Tunggal B."/>
            <person name="Rivero F."/>
            <person name="John U."/>
            <person name="Schleicher M."/>
            <person name="Eichinger L."/>
            <person name="Platzer M."/>
            <person name="Noegel A.A."/>
            <person name="Schaap P."/>
            <person name="Gloeckner G."/>
        </authorList>
    </citation>
    <scope>NUCLEOTIDE SEQUENCE [LARGE SCALE GENOMIC DNA]</scope>
    <source>
        <strain evidence="9">ATCC 26659 / Pp 5 / PN500</strain>
    </source>
</reference>
<gene>
    <name evidence="8" type="ORF">PPL_10404</name>
</gene>
<dbReference type="SUPFAM" id="SSF52833">
    <property type="entry name" value="Thioredoxin-like"/>
    <property type="match status" value="1"/>
</dbReference>
<dbReference type="GO" id="GO:0004602">
    <property type="term" value="F:glutathione peroxidase activity"/>
    <property type="evidence" value="ECO:0007669"/>
    <property type="project" value="TreeGrafter"/>
</dbReference>
<dbReference type="EMBL" id="ADBJ01000049">
    <property type="protein sequence ID" value="EFA76187.1"/>
    <property type="molecule type" value="Genomic_DNA"/>
</dbReference>
<dbReference type="GeneID" id="31365873"/>
<evidence type="ECO:0000256" key="4">
    <source>
        <dbReference type="ARBA" id="ARBA00022559"/>
    </source>
</evidence>
<dbReference type="PIRSF" id="PIRSF000303">
    <property type="entry name" value="Glutathion_perox"/>
    <property type="match status" value="1"/>
</dbReference>
<dbReference type="InterPro" id="IPR000889">
    <property type="entry name" value="Glutathione_peroxidase"/>
</dbReference>
<comment type="caution">
    <text evidence="8">The sequence shown here is derived from an EMBL/GenBank/DDBJ whole genome shotgun (WGS) entry which is preliminary data.</text>
</comment>
<comment type="subcellular location">
    <subcellularLocation>
        <location evidence="1">Secreted</location>
    </subcellularLocation>
</comment>
<dbReference type="InterPro" id="IPR036249">
    <property type="entry name" value="Thioredoxin-like_sf"/>
</dbReference>
<evidence type="ECO:0000256" key="7">
    <source>
        <dbReference type="RuleBase" id="RU000499"/>
    </source>
</evidence>
<dbReference type="InParanoid" id="D3BR01"/>
<evidence type="ECO:0000256" key="6">
    <source>
        <dbReference type="ARBA" id="ARBA00023002"/>
    </source>
</evidence>
<dbReference type="GO" id="GO:0005576">
    <property type="term" value="C:extracellular region"/>
    <property type="evidence" value="ECO:0007669"/>
    <property type="project" value="UniProtKB-SubCell"/>
</dbReference>
<dbReference type="OMA" id="QENTRND"/>
<dbReference type="PROSITE" id="PS51355">
    <property type="entry name" value="GLUTATHIONE_PEROXID_3"/>
    <property type="match status" value="1"/>
</dbReference>